<dbReference type="NCBIfam" id="TIGR00132">
    <property type="entry name" value="gatA"/>
    <property type="match status" value="1"/>
</dbReference>
<comment type="subunit">
    <text evidence="8">Heterotrimer of A, B and C subunits.</text>
</comment>
<evidence type="ECO:0000256" key="2">
    <source>
        <dbReference type="ARBA" id="ARBA00022598"/>
    </source>
</evidence>
<dbReference type="EC" id="6.3.5.7" evidence="8"/>
<dbReference type="InterPro" id="IPR023631">
    <property type="entry name" value="Amidase_dom"/>
</dbReference>
<dbReference type="GO" id="GO:0005524">
    <property type="term" value="F:ATP binding"/>
    <property type="evidence" value="ECO:0007669"/>
    <property type="project" value="UniProtKB-KW"/>
</dbReference>
<keyword evidence="4 8" id="KW-0067">ATP-binding</keyword>
<feature type="active site" description="Acyl-ester intermediate" evidence="8">
    <location>
        <position position="171"/>
    </location>
</feature>
<dbReference type="PROSITE" id="PS00571">
    <property type="entry name" value="AMIDASES"/>
    <property type="match status" value="1"/>
</dbReference>
<keyword evidence="10" id="KW-0808">Transferase</keyword>
<feature type="domain" description="Amidase" evidence="9">
    <location>
        <begin position="28"/>
        <end position="461"/>
    </location>
</feature>
<dbReference type="AlphaFoldDB" id="A0A829ZCJ2"/>
<evidence type="ECO:0000256" key="3">
    <source>
        <dbReference type="ARBA" id="ARBA00022741"/>
    </source>
</evidence>
<dbReference type="PANTHER" id="PTHR11895">
    <property type="entry name" value="TRANSAMIDASE"/>
    <property type="match status" value="1"/>
</dbReference>
<gene>
    <name evidence="8 10" type="primary">gatA</name>
    <name evidence="10" type="ORF">IMSAGC017_02198</name>
</gene>
<evidence type="ECO:0000256" key="6">
    <source>
        <dbReference type="ARBA" id="ARBA00025295"/>
    </source>
</evidence>
<evidence type="ECO:0000256" key="8">
    <source>
        <dbReference type="HAMAP-Rule" id="MF_00120"/>
    </source>
</evidence>
<comment type="caution">
    <text evidence="10">The sequence shown here is derived from an EMBL/GenBank/DDBJ whole genome shotgun (WGS) entry which is preliminary data.</text>
</comment>
<dbReference type="GO" id="GO:0016740">
    <property type="term" value="F:transferase activity"/>
    <property type="evidence" value="ECO:0007669"/>
    <property type="project" value="UniProtKB-KW"/>
</dbReference>
<evidence type="ECO:0000256" key="1">
    <source>
        <dbReference type="ARBA" id="ARBA00008069"/>
    </source>
</evidence>
<name>A0A829ZCJ2_9FIRM</name>
<dbReference type="InterPro" id="IPR004412">
    <property type="entry name" value="GatA"/>
</dbReference>
<dbReference type="InterPro" id="IPR036928">
    <property type="entry name" value="AS_sf"/>
</dbReference>
<organism evidence="10 11">
    <name type="scientific">Thomasclavelia cocleata</name>
    <dbReference type="NCBI Taxonomy" id="69824"/>
    <lineage>
        <taxon>Bacteria</taxon>
        <taxon>Bacillati</taxon>
        <taxon>Bacillota</taxon>
        <taxon>Erysipelotrichia</taxon>
        <taxon>Erysipelotrichales</taxon>
        <taxon>Coprobacillaceae</taxon>
        <taxon>Thomasclavelia</taxon>
    </lineage>
</organism>
<dbReference type="Gene3D" id="3.90.1300.10">
    <property type="entry name" value="Amidase signature (AS) domain"/>
    <property type="match status" value="1"/>
</dbReference>
<dbReference type="GO" id="GO:0050567">
    <property type="term" value="F:glutaminyl-tRNA synthase (glutamine-hydrolyzing) activity"/>
    <property type="evidence" value="ECO:0007669"/>
    <property type="project" value="UniProtKB-UniRule"/>
</dbReference>
<protein>
    <recommendedName>
        <fullName evidence="8">Glutamyl-tRNA(Gln) amidotransferase subunit A</fullName>
        <shortName evidence="8">Glu-ADT subunit A</shortName>
        <ecNumber evidence="8">6.3.5.7</ecNumber>
    </recommendedName>
</protein>
<evidence type="ECO:0000256" key="7">
    <source>
        <dbReference type="ARBA" id="ARBA00047407"/>
    </source>
</evidence>
<dbReference type="Proteomes" id="UP000490821">
    <property type="component" value="Unassembled WGS sequence"/>
</dbReference>
<keyword evidence="3 8" id="KW-0547">Nucleotide-binding</keyword>
<evidence type="ECO:0000256" key="5">
    <source>
        <dbReference type="ARBA" id="ARBA00022917"/>
    </source>
</evidence>
<feature type="active site" description="Charge relay system" evidence="8">
    <location>
        <position position="147"/>
    </location>
</feature>
<dbReference type="Pfam" id="PF01425">
    <property type="entry name" value="Amidase"/>
    <property type="match status" value="1"/>
</dbReference>
<dbReference type="GO" id="GO:0006412">
    <property type="term" value="P:translation"/>
    <property type="evidence" value="ECO:0007669"/>
    <property type="project" value="UniProtKB-UniRule"/>
</dbReference>
<keyword evidence="5 8" id="KW-0648">Protein biosynthesis</keyword>
<comment type="function">
    <text evidence="6 8">Allows the formation of correctly charged Gln-tRNA(Gln) through the transamidation of misacylated Glu-tRNA(Gln) in organisms which lack glutaminyl-tRNA synthetase. The reaction takes place in the presence of glutamine and ATP through an activated gamma-phospho-Glu-tRNA(Gln).</text>
</comment>
<accession>A0A829ZCJ2</accession>
<dbReference type="PANTHER" id="PTHR11895:SF151">
    <property type="entry name" value="GLUTAMYL-TRNA(GLN) AMIDOTRANSFERASE SUBUNIT A"/>
    <property type="match status" value="1"/>
</dbReference>
<evidence type="ECO:0000259" key="9">
    <source>
        <dbReference type="Pfam" id="PF01425"/>
    </source>
</evidence>
<comment type="similarity">
    <text evidence="1 8">Belongs to the amidase family. GatA subfamily.</text>
</comment>
<dbReference type="SUPFAM" id="SSF75304">
    <property type="entry name" value="Amidase signature (AS) enzymes"/>
    <property type="match status" value="1"/>
</dbReference>
<evidence type="ECO:0000256" key="4">
    <source>
        <dbReference type="ARBA" id="ARBA00022840"/>
    </source>
</evidence>
<dbReference type="RefSeq" id="WP_172473256.1">
    <property type="nucleotide sequence ID" value="NZ_BLMI01000269.1"/>
</dbReference>
<dbReference type="InterPro" id="IPR020556">
    <property type="entry name" value="Amidase_CS"/>
</dbReference>
<comment type="catalytic activity">
    <reaction evidence="7 8">
        <text>L-glutamyl-tRNA(Gln) + L-glutamine + ATP + H2O = L-glutaminyl-tRNA(Gln) + L-glutamate + ADP + phosphate + H(+)</text>
        <dbReference type="Rhea" id="RHEA:17521"/>
        <dbReference type="Rhea" id="RHEA-COMP:9681"/>
        <dbReference type="Rhea" id="RHEA-COMP:9684"/>
        <dbReference type="ChEBI" id="CHEBI:15377"/>
        <dbReference type="ChEBI" id="CHEBI:15378"/>
        <dbReference type="ChEBI" id="CHEBI:29985"/>
        <dbReference type="ChEBI" id="CHEBI:30616"/>
        <dbReference type="ChEBI" id="CHEBI:43474"/>
        <dbReference type="ChEBI" id="CHEBI:58359"/>
        <dbReference type="ChEBI" id="CHEBI:78520"/>
        <dbReference type="ChEBI" id="CHEBI:78521"/>
        <dbReference type="ChEBI" id="CHEBI:456216"/>
        <dbReference type="EC" id="6.3.5.7"/>
    </reaction>
</comment>
<evidence type="ECO:0000313" key="10">
    <source>
        <dbReference type="EMBL" id="GFI42151.1"/>
    </source>
</evidence>
<dbReference type="GO" id="GO:0030956">
    <property type="term" value="C:glutamyl-tRNA(Gln) amidotransferase complex"/>
    <property type="evidence" value="ECO:0007669"/>
    <property type="project" value="InterPro"/>
</dbReference>
<keyword evidence="2 8" id="KW-0436">Ligase</keyword>
<dbReference type="EMBL" id="BLMI01000269">
    <property type="protein sequence ID" value="GFI42151.1"/>
    <property type="molecule type" value="Genomic_DNA"/>
</dbReference>
<reference evidence="10 11" key="1">
    <citation type="journal article" date="2020" name="Microbiome">
        <title>Single-cell genomics of uncultured bacteria reveals dietary fiber responders in the mouse gut microbiota.</title>
        <authorList>
            <person name="Chijiiwa R."/>
            <person name="Hosokawa M."/>
            <person name="Kogawa M."/>
            <person name="Nishikawa Y."/>
            <person name="Ide K."/>
            <person name="Sakanashi C."/>
            <person name="Takahashi K."/>
            <person name="Takeyama H."/>
        </authorList>
    </citation>
    <scope>NUCLEOTIDE SEQUENCE [LARGE SCALE GENOMIC DNA]</scope>
    <source>
        <strain evidence="10">IMSAGC_017</strain>
    </source>
</reference>
<feature type="active site" description="Charge relay system" evidence="8">
    <location>
        <position position="72"/>
    </location>
</feature>
<dbReference type="HAMAP" id="MF_00120">
    <property type="entry name" value="GatA"/>
    <property type="match status" value="1"/>
</dbReference>
<evidence type="ECO:0000313" key="11">
    <source>
        <dbReference type="Proteomes" id="UP000490821"/>
    </source>
</evidence>
<dbReference type="InterPro" id="IPR000120">
    <property type="entry name" value="Amidase"/>
</dbReference>
<proteinExistence type="inferred from homology"/>
<sequence length="482" mass="53007">MKVYSIEELHDLIVNDKINIDEYYHDLFKEAEFQQNRLNAFVTITKDNALNNIKDIKINDDEILKGIPGVFKDNFNTKGIKTTASSKMLEDYVPVYNATVVEKLFDKGISLIGKSSMDELAMGGTNKSALTGPVFNPWDSTRIAGGSSGGSAALVGSGVVPFALGSDTGDSIRKPAGFCGVVGFKPTWGRISRFGVIPYASSLDHVGAFTRNVRDMAIVTEALAGHDKRDMTSSTRDVPHYLQELNSDIKGMKIAVLKTISNEIRNVEIKNNFNHVVETFKQLGAIVEEVEIPVYLAKAILPTYTIIANSEATSNHSCLDGIKYGDRQPGSSTDEVMINSRTDGFGAHIKRRFILGNIALATENQERMFRKAQRVRRLIVEEMNKIYDNYDIILTPNGGGIAPKLDEANDDRLSDEYLILENHLALGNFAGTPSISIPSGFCEGMPIAVNIMGRLFEEQTVFNVAYALEQALGLANQYSREG</sequence>